<dbReference type="EMBL" id="OUUZ01000012">
    <property type="protein sequence ID" value="SPQ24136.1"/>
    <property type="molecule type" value="Genomic_DNA"/>
</dbReference>
<dbReference type="CDD" id="cd02440">
    <property type="entry name" value="AdoMet_MTases"/>
    <property type="match status" value="1"/>
</dbReference>
<dbReference type="InterPro" id="IPR014043">
    <property type="entry name" value="Acyl_transferase_dom"/>
</dbReference>
<dbReference type="InterPro" id="IPR041068">
    <property type="entry name" value="HTH_51"/>
</dbReference>
<proteinExistence type="predicted"/>
<dbReference type="CDD" id="cd00833">
    <property type="entry name" value="PKS"/>
    <property type="match status" value="1"/>
</dbReference>
<evidence type="ECO:0000256" key="7">
    <source>
        <dbReference type="PROSITE-ProRule" id="PRU01363"/>
    </source>
</evidence>
<keyword evidence="5" id="KW-0808">Transferase</keyword>
<evidence type="ECO:0000256" key="8">
    <source>
        <dbReference type="SAM" id="MobiDB-lite"/>
    </source>
</evidence>
<sequence>MACRFPDADSIEEFWELLSAGKSAVRALPTHRFKPSDLTREPRDAGYHGNFLRNPDHYDHRFFGMSGREAKNMDPQQRLVLQVAYETLESAGYFGVNTPHAERDVGCYLGVGAVDYQDNVASHDANAFSALGTLRAFVSGRISHYFGWSGPSITYDTACSSGAVAIHSAVNAIRSGECAMALAGGVNVITSPALWQNLAAASFLSPTGASRAFDASADGYCRGEGAGLVLLKPLSRATADGDAILAVITGSAVNQGANCTPITVPHSDSQSALYKKALSQAGTDPQDVTFVEAHGTGTPVGDPIEVESIRKTFGGPNRVHELFLGSVKDNIGHTEAASGAAALIKTVLMMQKRAVPKQANFKRLNPKIPALEPDRITIPTATQPWTIPRPIALVNNYGAAGSNAALVVQYHGAPAVASLGLRNAALPFFISAKTPESLLGYCTVLKAAVSRMQKGHASLAYNLSVKQNRSFDYNYTFIASSLDQVAAALDRAQVTRVEAKRSVVLCLGDQDGRAVGLDEALFQNSKLLQKHLGDCERACQALRLPSLFPAIFGPAPAQDLVTLHSRLFSLQYSSAKAWLDCGLTVDTIVGQGFGLLTALAVAGVLSVPDALRFISSRARLIQSSLGQDSGAALTGQGNQWLGSGLLESIAPGLRQVAATLEYRQPSIPIEAPSMVDAETLVQYSRMSDHFEDAIQRIVRRLGPCVFLEAGSASPIVSLAQRALATNADGKHLFQSIDIRSPGAGVRLAEAVARLWAAGVRVQYWPFHRIQKNDFSWINLPPYQFQKNSFWIDYVAPKTASTLGTAPTTPLLEPFESGEEGAVTFLLHTTHEVFRHCTQGHAVLGQSLCPASMYVETALRAAELLRESPVQSSASVKDLRISSPLTVGTTRTVLVQLTPKSSVEWAFTVLSRAQPDATASIEHASGVIDVGPDPRRVQFLRRLVGPAKCDELAHSSGVKSLSGADIYQVFGQVVDYASYYRGVDRIVSKVSEAAAKVRAPARHPIMNEASCDPITLDNFLQVAGIHVNCLSERSANEVFVCTELGELFLTDGFLANRREARLYKVYSSSTTQTAKSIVNDILIFDSETGDLVVVFSGAIFQAVSTKSLEKTLRKLNSDVDSTELSEEHSVPSAPDVVDSKPQQDQELAQPTVNGISTATVEPEDGSALPRVCELFSQVIEIPIEDVKPTSSLEELGVDSLMSTEVLNEIKKQFHVVIPADVFLSLGDIQSVAQFLSHRGPPVATAQQKPQPRLSGTSQTVNGSAQNPAPAAETRHIPTYEAVVDEPLVNPSIVSSNAPEILANSETKSGISILSEELPDLPDVLAAALRCQASSSALEPGNFTPPTPPSPPTPLTPAMVADEDKPNGNVQGVVPTSGAEPKSFAAIAHSSFVQVQRDIEPIQEQLKFAGFYSAVYPAQMELIVRYIVEAFGAMGCSLDALKPGDRVPDISVLAQHGKVKRQLYHILEVEGIVEQDAAGGFIRTATAVPGRPSEQLLQEILAKFPQHTFEYKLLASTGSKLAECLTGRANPLEILFGSAQARTLMEDVYTYAPMLEAGTVNLGRYLVKVFENFTESRPIRILEIGAGTGGTTKHLIEQLVATRKRFEYTFSDLSSSLVAAAKKKFAQHDFMRYAIFNVEQEPTSQFAHQYDIIISSNCIHATKNLTQTCSNINKCLQPDGVLCLVELTRNLYWFDLVFGLLEGWWLFDDGRRHALADEGLWRKNLIQAGFRWIDWTVGTSRESNVLRVITASPAQVEGASEPVTMETVTFKQEGSVALQADLYYPQESGNGNKARPIALMIHGGGHVMLSRRDIRPPQTEMLLAAGFLPVSVDYRLAPEVTLVDGPMRDVCDALAWARDTLPHLSLKRPDIRADGTQVVAVGWSTGGHLALTLGFTAPARGIRPPEATLAFYCPTDYEDPFWTRPNLPFGSRAQLGEYDLLEGVSATGPITAYNPPKRALGGWMSPSDPRSRIALHMNWTGRSLRVLLNGLSRHGHSIGHGDPTDTLPEPSPEQVRAVSPLAQIRRGNYKVPTFLIHGTKDDLIPWQQALRTHEALRQANVEAEIRILDGALHLFDMFRTYEGDSNAKAAVREGYEFLSRHVRVSQ</sequence>
<dbReference type="SMART" id="SM00823">
    <property type="entry name" value="PKS_PP"/>
    <property type="match status" value="1"/>
</dbReference>
<dbReference type="PROSITE" id="PS00012">
    <property type="entry name" value="PHOSPHOPANTETHEINE"/>
    <property type="match status" value="1"/>
</dbReference>
<evidence type="ECO:0000256" key="3">
    <source>
        <dbReference type="ARBA" id="ARBA00022553"/>
    </source>
</evidence>
<dbReference type="GO" id="GO:0032259">
    <property type="term" value="P:methylation"/>
    <property type="evidence" value="ECO:0007669"/>
    <property type="project" value="UniProtKB-KW"/>
</dbReference>
<dbReference type="InterPro" id="IPR029058">
    <property type="entry name" value="AB_hydrolase_fold"/>
</dbReference>
<dbReference type="InterPro" id="IPR016035">
    <property type="entry name" value="Acyl_Trfase/lysoPLipase"/>
</dbReference>
<keyword evidence="2" id="KW-0596">Phosphopantetheine</keyword>
<dbReference type="Pfam" id="PF07859">
    <property type="entry name" value="Abhydrolase_3"/>
    <property type="match status" value="1"/>
</dbReference>
<dbReference type="InterPro" id="IPR020806">
    <property type="entry name" value="PKS_PP-bd"/>
</dbReference>
<feature type="region of interest" description="Disordered" evidence="8">
    <location>
        <begin position="1238"/>
        <end position="1271"/>
    </location>
</feature>
<dbReference type="Pfam" id="PF18558">
    <property type="entry name" value="HTH_51"/>
    <property type="match status" value="1"/>
</dbReference>
<dbReference type="InterPro" id="IPR013094">
    <property type="entry name" value="AB_hydrolase_3"/>
</dbReference>
<evidence type="ECO:0000259" key="10">
    <source>
        <dbReference type="PROSITE" id="PS52004"/>
    </source>
</evidence>
<dbReference type="SUPFAM" id="SSF53474">
    <property type="entry name" value="alpha/beta-Hydrolases"/>
    <property type="match status" value="1"/>
</dbReference>
<evidence type="ECO:0000259" key="11">
    <source>
        <dbReference type="PROSITE" id="PS52019"/>
    </source>
</evidence>
<dbReference type="InterPro" id="IPR050091">
    <property type="entry name" value="PKS_NRPS_Biosynth_Enz"/>
</dbReference>
<dbReference type="InterPro" id="IPR006162">
    <property type="entry name" value="Ppantetheine_attach_site"/>
</dbReference>
<dbReference type="Pfam" id="PF00109">
    <property type="entry name" value="ketoacyl-synt"/>
    <property type="match status" value="1"/>
</dbReference>
<organism evidence="12 13">
    <name type="scientific">Thermothielavioides terrestris</name>
    <dbReference type="NCBI Taxonomy" id="2587410"/>
    <lineage>
        <taxon>Eukaryota</taxon>
        <taxon>Fungi</taxon>
        <taxon>Dikarya</taxon>
        <taxon>Ascomycota</taxon>
        <taxon>Pezizomycotina</taxon>
        <taxon>Sordariomycetes</taxon>
        <taxon>Sordariomycetidae</taxon>
        <taxon>Sordariales</taxon>
        <taxon>Chaetomiaceae</taxon>
        <taxon>Thermothielavioides</taxon>
    </lineage>
</organism>
<gene>
    <name evidence="12" type="ORF">TT172_LOCUS6555</name>
</gene>
<dbReference type="SUPFAM" id="SSF47336">
    <property type="entry name" value="ACP-like"/>
    <property type="match status" value="1"/>
</dbReference>
<feature type="region of interest" description="N-terminal hotdog fold" evidence="7">
    <location>
        <begin position="808"/>
        <end position="934"/>
    </location>
</feature>
<dbReference type="InterPro" id="IPR049900">
    <property type="entry name" value="PKS_mFAS_DH"/>
</dbReference>
<feature type="compositionally biased region" description="Polar residues" evidence="8">
    <location>
        <begin position="1243"/>
        <end position="1265"/>
    </location>
</feature>
<dbReference type="InterPro" id="IPR020841">
    <property type="entry name" value="PKS_Beta-ketoAc_synthase_dom"/>
</dbReference>
<keyword evidence="3" id="KW-0597">Phosphoprotein</keyword>
<evidence type="ECO:0000313" key="13">
    <source>
        <dbReference type="Proteomes" id="UP000289323"/>
    </source>
</evidence>
<accession>A0A446BNS6</accession>
<dbReference type="InterPro" id="IPR009081">
    <property type="entry name" value="PP-bd_ACP"/>
</dbReference>
<evidence type="ECO:0000256" key="4">
    <source>
        <dbReference type="ARBA" id="ARBA00022603"/>
    </source>
</evidence>
<dbReference type="SMART" id="SM00825">
    <property type="entry name" value="PKS_KS"/>
    <property type="match status" value="1"/>
</dbReference>
<dbReference type="GO" id="GO:0008168">
    <property type="term" value="F:methyltransferase activity"/>
    <property type="evidence" value="ECO:0007669"/>
    <property type="project" value="UniProtKB-KW"/>
</dbReference>
<dbReference type="GO" id="GO:0008236">
    <property type="term" value="F:serine-type peptidase activity"/>
    <property type="evidence" value="ECO:0007669"/>
    <property type="project" value="InterPro"/>
</dbReference>
<evidence type="ECO:0000259" key="9">
    <source>
        <dbReference type="PROSITE" id="PS50075"/>
    </source>
</evidence>
<dbReference type="GO" id="GO:0044550">
    <property type="term" value="P:secondary metabolite biosynthetic process"/>
    <property type="evidence" value="ECO:0007669"/>
    <property type="project" value="TreeGrafter"/>
</dbReference>
<dbReference type="Gene3D" id="3.40.47.10">
    <property type="match status" value="1"/>
</dbReference>
<dbReference type="Gene3D" id="3.40.366.10">
    <property type="entry name" value="Malonyl-Coenzyme A Acyl Carrier Protein, domain 2"/>
    <property type="match status" value="1"/>
</dbReference>
<keyword evidence="4" id="KW-0489">Methyltransferase</keyword>
<comment type="pathway">
    <text evidence="1">Secondary metabolite biosynthesis; terpenoid biosynthesis.</text>
</comment>
<dbReference type="InterPro" id="IPR001227">
    <property type="entry name" value="Ac_transferase_dom_sf"/>
</dbReference>
<evidence type="ECO:0000313" key="12">
    <source>
        <dbReference type="EMBL" id="SPQ24136.1"/>
    </source>
</evidence>
<dbReference type="SUPFAM" id="SSF53901">
    <property type="entry name" value="Thiolase-like"/>
    <property type="match status" value="1"/>
</dbReference>
<evidence type="ECO:0000256" key="2">
    <source>
        <dbReference type="ARBA" id="ARBA00022450"/>
    </source>
</evidence>
<evidence type="ECO:0000256" key="1">
    <source>
        <dbReference type="ARBA" id="ARBA00004721"/>
    </source>
</evidence>
<feature type="domain" description="Carrier" evidence="9">
    <location>
        <begin position="1161"/>
        <end position="1238"/>
    </location>
</feature>
<dbReference type="Proteomes" id="UP000289323">
    <property type="component" value="Unassembled WGS sequence"/>
</dbReference>
<feature type="domain" description="Ketosynthase family 3 (KS3)" evidence="10">
    <location>
        <begin position="1"/>
        <end position="410"/>
    </location>
</feature>
<dbReference type="PANTHER" id="PTHR43775">
    <property type="entry name" value="FATTY ACID SYNTHASE"/>
    <property type="match status" value="1"/>
</dbReference>
<dbReference type="InterPro" id="IPR042104">
    <property type="entry name" value="PKS_dehydratase_sf"/>
</dbReference>
<feature type="region of interest" description="Disordered" evidence="8">
    <location>
        <begin position="1334"/>
        <end position="1369"/>
    </location>
</feature>
<evidence type="ECO:0000256" key="5">
    <source>
        <dbReference type="ARBA" id="ARBA00022679"/>
    </source>
</evidence>
<dbReference type="Pfam" id="PF00326">
    <property type="entry name" value="Peptidase_S9"/>
    <property type="match status" value="1"/>
</dbReference>
<dbReference type="InterPro" id="IPR001375">
    <property type="entry name" value="Peptidase_S9_cat"/>
</dbReference>
<dbReference type="GO" id="GO:0006508">
    <property type="term" value="P:proteolysis"/>
    <property type="evidence" value="ECO:0007669"/>
    <property type="project" value="InterPro"/>
</dbReference>
<feature type="active site" description="Proton donor; for dehydratase activity" evidence="7">
    <location>
        <position position="1016"/>
    </location>
</feature>
<evidence type="ECO:0000256" key="6">
    <source>
        <dbReference type="ARBA" id="ARBA00023268"/>
    </source>
</evidence>
<dbReference type="InterPro" id="IPR020807">
    <property type="entry name" value="PKS_DH"/>
</dbReference>
<reference evidence="12 13" key="1">
    <citation type="submission" date="2018-04" db="EMBL/GenBank/DDBJ databases">
        <authorList>
            <person name="Huttner S."/>
            <person name="Dainat J."/>
        </authorList>
    </citation>
    <scope>NUCLEOTIDE SEQUENCE [LARGE SCALE GENOMIC DNA]</scope>
</reference>
<dbReference type="PANTHER" id="PTHR43775:SF21">
    <property type="entry name" value="NON-REDUCING POLYKETIDE SYNTHASE AUSA-RELATED"/>
    <property type="match status" value="1"/>
</dbReference>
<dbReference type="SUPFAM" id="SSF53335">
    <property type="entry name" value="S-adenosyl-L-methionine-dependent methyltransferases"/>
    <property type="match status" value="1"/>
</dbReference>
<dbReference type="Pfam" id="PF00550">
    <property type="entry name" value="PP-binding"/>
    <property type="match status" value="1"/>
</dbReference>
<dbReference type="Gene3D" id="3.10.129.110">
    <property type="entry name" value="Polyketide synthase dehydratase"/>
    <property type="match status" value="1"/>
</dbReference>
<feature type="domain" description="PKS/mFAS DH" evidence="11">
    <location>
        <begin position="808"/>
        <end position="1108"/>
    </location>
</feature>
<feature type="region of interest" description="C-terminal hotdog fold" evidence="7">
    <location>
        <begin position="956"/>
        <end position="1108"/>
    </location>
</feature>
<keyword evidence="6" id="KW-0511">Multifunctional enzyme</keyword>
<dbReference type="PROSITE" id="PS50075">
    <property type="entry name" value="CARRIER"/>
    <property type="match status" value="1"/>
</dbReference>
<dbReference type="InterPro" id="IPR014031">
    <property type="entry name" value="Ketoacyl_synth_C"/>
</dbReference>
<dbReference type="InterPro" id="IPR014030">
    <property type="entry name" value="Ketoacyl_synth_N"/>
</dbReference>
<dbReference type="Gene3D" id="3.40.50.150">
    <property type="entry name" value="Vaccinia Virus protein VP39"/>
    <property type="match status" value="1"/>
</dbReference>
<dbReference type="Gene3D" id="1.10.1200.10">
    <property type="entry name" value="ACP-like"/>
    <property type="match status" value="1"/>
</dbReference>
<name>A0A446BNS6_9PEZI</name>
<dbReference type="InterPro" id="IPR013217">
    <property type="entry name" value="Methyltransf_12"/>
</dbReference>
<dbReference type="PROSITE" id="PS52004">
    <property type="entry name" value="KS3_2"/>
    <property type="match status" value="1"/>
</dbReference>
<dbReference type="GO" id="GO:0004312">
    <property type="term" value="F:fatty acid synthase activity"/>
    <property type="evidence" value="ECO:0007669"/>
    <property type="project" value="TreeGrafter"/>
</dbReference>
<feature type="compositionally biased region" description="Pro residues" evidence="8">
    <location>
        <begin position="1341"/>
        <end position="1353"/>
    </location>
</feature>
<dbReference type="PROSITE" id="PS52019">
    <property type="entry name" value="PKS_MFAS_DH"/>
    <property type="match status" value="1"/>
</dbReference>
<feature type="active site" description="Proton acceptor; for dehydratase activity" evidence="7">
    <location>
        <position position="840"/>
    </location>
</feature>
<dbReference type="SUPFAM" id="SSF52151">
    <property type="entry name" value="FabD/lysophospholipase-like"/>
    <property type="match status" value="1"/>
</dbReference>
<dbReference type="SMART" id="SM00826">
    <property type="entry name" value="PKS_DH"/>
    <property type="match status" value="1"/>
</dbReference>
<dbReference type="InterPro" id="IPR049552">
    <property type="entry name" value="PKS_DH_N"/>
</dbReference>
<dbReference type="SMART" id="SM00827">
    <property type="entry name" value="PKS_AT"/>
    <property type="match status" value="1"/>
</dbReference>
<dbReference type="InterPro" id="IPR036736">
    <property type="entry name" value="ACP-like_sf"/>
</dbReference>
<dbReference type="InterPro" id="IPR016039">
    <property type="entry name" value="Thiolase-like"/>
</dbReference>
<dbReference type="Pfam" id="PF21089">
    <property type="entry name" value="PKS_DH_N"/>
    <property type="match status" value="1"/>
</dbReference>
<feature type="region of interest" description="Disordered" evidence="8">
    <location>
        <begin position="1118"/>
        <end position="1150"/>
    </location>
</feature>
<dbReference type="GO" id="GO:0006633">
    <property type="term" value="P:fatty acid biosynthetic process"/>
    <property type="evidence" value="ECO:0007669"/>
    <property type="project" value="TreeGrafter"/>
</dbReference>
<dbReference type="Pfam" id="PF08242">
    <property type="entry name" value="Methyltransf_12"/>
    <property type="match status" value="1"/>
</dbReference>
<protein>
    <submittedName>
        <fullName evidence="12">B01a8014-f924-446e-8a9d-430085062e55</fullName>
    </submittedName>
</protein>
<dbReference type="InterPro" id="IPR029063">
    <property type="entry name" value="SAM-dependent_MTases_sf"/>
</dbReference>
<dbReference type="Pfam" id="PF02801">
    <property type="entry name" value="Ketoacyl-synt_C"/>
    <property type="match status" value="1"/>
</dbReference>
<dbReference type="Gene3D" id="3.40.50.1820">
    <property type="entry name" value="alpha/beta hydrolase"/>
    <property type="match status" value="1"/>
</dbReference>
<dbReference type="GO" id="GO:0031177">
    <property type="term" value="F:phosphopantetheine binding"/>
    <property type="evidence" value="ECO:0007669"/>
    <property type="project" value="InterPro"/>
</dbReference>